<dbReference type="SMART" id="SM00354">
    <property type="entry name" value="HTH_LACI"/>
    <property type="match status" value="1"/>
</dbReference>
<accession>A0A7Y0ENT6</accession>
<dbReference type="InterPro" id="IPR028082">
    <property type="entry name" value="Peripla_BP_I"/>
</dbReference>
<keyword evidence="4" id="KW-0804">Transcription</keyword>
<sequence length="329" mass="34992">MAIGAPRKKVTIRDVADAAGVSTATVSRAFARPGRVGAETAERIRQIADELGYRADTVDAAQSSSPDELNGMLAITVADISNPVFSDVVKAAQHRCLTKGFGLAVVDAEETGAIERGAMQLMHRHVDGFILASSRASDAAIRKIAEIKPVVTLNRPTRGIPAIIADPTRGLVAAVEQLLALGHKQITYLAGPASSWQDGMRWRVLNALSVQHGFLLRRLPCASPTMAGGIGAFRLFKARPTSAVIAYNDLMAVGFLSALMEHGFAVPGEVSVVGIDNLPTDTIAKPTLSSVNLPRRELGEQAVDELIGRLRHVTRKPGLEPVMLPSTFV</sequence>
<gene>
    <name evidence="6" type="ORF">G1C95_0869</name>
</gene>
<dbReference type="InterPro" id="IPR010982">
    <property type="entry name" value="Lambda_DNA-bd_dom_sf"/>
</dbReference>
<keyword evidence="7" id="KW-1185">Reference proteome</keyword>
<protein>
    <submittedName>
        <fullName evidence="6">LacI family transcriptional regulator</fullName>
    </submittedName>
</protein>
<evidence type="ECO:0000313" key="7">
    <source>
        <dbReference type="Proteomes" id="UP000532194"/>
    </source>
</evidence>
<dbReference type="SUPFAM" id="SSF53822">
    <property type="entry name" value="Periplasmic binding protein-like I"/>
    <property type="match status" value="1"/>
</dbReference>
<evidence type="ECO:0000256" key="3">
    <source>
        <dbReference type="ARBA" id="ARBA00023125"/>
    </source>
</evidence>
<dbReference type="GO" id="GO:0000976">
    <property type="term" value="F:transcription cis-regulatory region binding"/>
    <property type="evidence" value="ECO:0007669"/>
    <property type="project" value="TreeGrafter"/>
</dbReference>
<dbReference type="InterPro" id="IPR001761">
    <property type="entry name" value="Peripla_BP/Lac1_sug-bd_dom"/>
</dbReference>
<dbReference type="Pfam" id="PF00356">
    <property type="entry name" value="LacI"/>
    <property type="match status" value="1"/>
</dbReference>
<keyword evidence="1" id="KW-0678">Repressor</keyword>
<proteinExistence type="predicted"/>
<feature type="domain" description="HTH lacI-type" evidence="5">
    <location>
        <begin position="10"/>
        <end position="64"/>
    </location>
</feature>
<dbReference type="Proteomes" id="UP000532194">
    <property type="component" value="Unassembled WGS sequence"/>
</dbReference>
<organism evidence="6 7">
    <name type="scientific">Bifidobacterium oedipodis</name>
    <dbReference type="NCBI Taxonomy" id="2675322"/>
    <lineage>
        <taxon>Bacteria</taxon>
        <taxon>Bacillati</taxon>
        <taxon>Actinomycetota</taxon>
        <taxon>Actinomycetes</taxon>
        <taxon>Bifidobacteriales</taxon>
        <taxon>Bifidobacteriaceae</taxon>
        <taxon>Bifidobacterium</taxon>
    </lineage>
</organism>
<dbReference type="EMBL" id="JAAIII010000002">
    <property type="protein sequence ID" value="NMM93684.1"/>
    <property type="molecule type" value="Genomic_DNA"/>
</dbReference>
<dbReference type="AlphaFoldDB" id="A0A7Y0ENT6"/>
<evidence type="ECO:0000256" key="4">
    <source>
        <dbReference type="ARBA" id="ARBA00023163"/>
    </source>
</evidence>
<reference evidence="6 7" key="1">
    <citation type="submission" date="2020-02" db="EMBL/GenBank/DDBJ databases">
        <title>Characterization of phylogenetic diversity of novel bifidobacterial species isolated in Czech ZOOs.</title>
        <authorList>
            <person name="Lugli G.A."/>
            <person name="Vera N.B."/>
            <person name="Ventura M."/>
        </authorList>
    </citation>
    <scope>NUCLEOTIDE SEQUENCE [LARGE SCALE GENOMIC DNA]</scope>
    <source>
        <strain evidence="6 7">DSM 109957</strain>
    </source>
</reference>
<dbReference type="PANTHER" id="PTHR30146">
    <property type="entry name" value="LACI-RELATED TRANSCRIPTIONAL REPRESSOR"/>
    <property type="match status" value="1"/>
</dbReference>
<evidence type="ECO:0000256" key="1">
    <source>
        <dbReference type="ARBA" id="ARBA00022491"/>
    </source>
</evidence>
<dbReference type="Pfam" id="PF00532">
    <property type="entry name" value="Peripla_BP_1"/>
    <property type="match status" value="1"/>
</dbReference>
<name>A0A7Y0ENT6_9BIFI</name>
<dbReference type="CDD" id="cd06267">
    <property type="entry name" value="PBP1_LacI_sugar_binding-like"/>
    <property type="match status" value="1"/>
</dbReference>
<dbReference type="Gene3D" id="3.40.50.2300">
    <property type="match status" value="2"/>
</dbReference>
<dbReference type="GO" id="GO:0003700">
    <property type="term" value="F:DNA-binding transcription factor activity"/>
    <property type="evidence" value="ECO:0007669"/>
    <property type="project" value="TreeGrafter"/>
</dbReference>
<dbReference type="RefSeq" id="WP_169171723.1">
    <property type="nucleotide sequence ID" value="NZ_JAAIII010000002.1"/>
</dbReference>
<dbReference type="PANTHER" id="PTHR30146:SF148">
    <property type="entry name" value="HTH-TYPE TRANSCRIPTIONAL REPRESSOR PURR-RELATED"/>
    <property type="match status" value="1"/>
</dbReference>
<evidence type="ECO:0000313" key="6">
    <source>
        <dbReference type="EMBL" id="NMM93684.1"/>
    </source>
</evidence>
<keyword evidence="3" id="KW-0238">DNA-binding</keyword>
<dbReference type="Gene3D" id="1.10.260.40">
    <property type="entry name" value="lambda repressor-like DNA-binding domains"/>
    <property type="match status" value="1"/>
</dbReference>
<dbReference type="CDD" id="cd01392">
    <property type="entry name" value="HTH_LacI"/>
    <property type="match status" value="1"/>
</dbReference>
<evidence type="ECO:0000256" key="2">
    <source>
        <dbReference type="ARBA" id="ARBA00023015"/>
    </source>
</evidence>
<dbReference type="SUPFAM" id="SSF47413">
    <property type="entry name" value="lambda repressor-like DNA-binding domains"/>
    <property type="match status" value="1"/>
</dbReference>
<evidence type="ECO:0000259" key="5">
    <source>
        <dbReference type="PROSITE" id="PS50932"/>
    </source>
</evidence>
<dbReference type="InterPro" id="IPR000843">
    <property type="entry name" value="HTH_LacI"/>
</dbReference>
<dbReference type="PROSITE" id="PS50932">
    <property type="entry name" value="HTH_LACI_2"/>
    <property type="match status" value="1"/>
</dbReference>
<comment type="caution">
    <text evidence="6">The sequence shown here is derived from an EMBL/GenBank/DDBJ whole genome shotgun (WGS) entry which is preliminary data.</text>
</comment>
<keyword evidence="2" id="KW-0805">Transcription regulation</keyword>